<evidence type="ECO:0000313" key="3">
    <source>
        <dbReference type="Proteomes" id="UP000217343"/>
    </source>
</evidence>
<dbReference type="NCBIfam" id="NF038032">
    <property type="entry name" value="CehA_McbA_metalo"/>
    <property type="match status" value="1"/>
</dbReference>
<dbReference type="Gene3D" id="3.20.20.140">
    <property type="entry name" value="Metal-dependent hydrolases"/>
    <property type="match status" value="1"/>
</dbReference>
<dbReference type="AlphaFoldDB" id="A0A250JZS4"/>
<dbReference type="GO" id="GO:0016740">
    <property type="term" value="F:transferase activity"/>
    <property type="evidence" value="ECO:0007669"/>
    <property type="project" value="UniProtKB-KW"/>
</dbReference>
<dbReference type="GO" id="GO:0004534">
    <property type="term" value="F:5'-3' RNA exonuclease activity"/>
    <property type="evidence" value="ECO:0007669"/>
    <property type="project" value="TreeGrafter"/>
</dbReference>
<sequence length="389" mass="41442">MSRLKTAAGKGGRAALGLAVLVLGVAGFFALSASFATYPVVLPKEDAPRWVRGAFHVHTTRSDGRGTPEAVAAAARAAGLDFVVLTDHNDFAPREPAFVHGVLLVHGVEISTSHGHLVAFGMARPLEGMRAWMPPGDAVRAVEAAGGTAVLAHPVQKRNPWKDDASAKEAPGFELYSADTFFRHAVRNPFSRLLPAVGASLTNAVHGVMLLVAPEPEPMARFLELSRERPRLAFCAHDAHGLPPYGAVFASLAMYLPSETLPFPLPEDAKDAAVRVSRALGSGQALCAFRALGEPGGFVLEGMDAVRREAREGDRLTVRLPGLPEADSARVRVWGSGRLGADGRSVELTEPGVVQVEVWVRAPGRFFGTEWRPWLVPGPVRVLPRGPGI</sequence>
<dbReference type="KEGG" id="mmas:MYMAC_004609"/>
<dbReference type="SMART" id="SM00481">
    <property type="entry name" value="POLIIIAc"/>
    <property type="match status" value="1"/>
</dbReference>
<reference evidence="2 3" key="1">
    <citation type="submission" date="2017-06" db="EMBL/GenBank/DDBJ databases">
        <title>Sequencing and comparative analysis of myxobacterial genomes.</title>
        <authorList>
            <person name="Rupp O."/>
            <person name="Goesmann A."/>
            <person name="Sogaard-Andersen L."/>
        </authorList>
    </citation>
    <scope>NUCLEOTIDE SEQUENCE [LARGE SCALE GENOMIC DNA]</scope>
    <source>
        <strain evidence="2 3">DSM 14697</strain>
    </source>
</reference>
<keyword evidence="2" id="KW-0808">Transferase</keyword>
<accession>A0A250JZS4</accession>
<evidence type="ECO:0000259" key="1">
    <source>
        <dbReference type="SMART" id="SM00481"/>
    </source>
</evidence>
<dbReference type="InterPro" id="IPR052018">
    <property type="entry name" value="PHP_domain"/>
</dbReference>
<dbReference type="PANTHER" id="PTHR42924">
    <property type="entry name" value="EXONUCLEASE"/>
    <property type="match status" value="1"/>
</dbReference>
<evidence type="ECO:0000313" key="2">
    <source>
        <dbReference type="EMBL" id="ATB48972.1"/>
    </source>
</evidence>
<name>A0A250JZS4_9BACT</name>
<dbReference type="InterPro" id="IPR003141">
    <property type="entry name" value="Pol/His_phosphatase_N"/>
</dbReference>
<proteinExistence type="predicted"/>
<organism evidence="2 3">
    <name type="scientific">Corallococcus macrosporus DSM 14697</name>
    <dbReference type="NCBI Taxonomy" id="1189310"/>
    <lineage>
        <taxon>Bacteria</taxon>
        <taxon>Pseudomonadati</taxon>
        <taxon>Myxococcota</taxon>
        <taxon>Myxococcia</taxon>
        <taxon>Myxococcales</taxon>
        <taxon>Cystobacterineae</taxon>
        <taxon>Myxococcaceae</taxon>
        <taxon>Corallococcus</taxon>
    </lineage>
</organism>
<keyword evidence="3" id="KW-1185">Reference proteome</keyword>
<gene>
    <name evidence="2" type="ORF">MYMAC_004609</name>
</gene>
<dbReference type="Proteomes" id="UP000217343">
    <property type="component" value="Chromosome"/>
</dbReference>
<protein>
    <submittedName>
        <fullName evidence="2">Phosphotransferase</fullName>
    </submittedName>
</protein>
<feature type="domain" description="Polymerase/histidinol phosphatase N-terminal" evidence="1">
    <location>
        <begin position="53"/>
        <end position="114"/>
    </location>
</feature>
<dbReference type="EMBL" id="CP022203">
    <property type="protein sequence ID" value="ATB48972.1"/>
    <property type="molecule type" value="Genomic_DNA"/>
</dbReference>
<dbReference type="GO" id="GO:0035312">
    <property type="term" value="F:5'-3' DNA exonuclease activity"/>
    <property type="evidence" value="ECO:0007669"/>
    <property type="project" value="TreeGrafter"/>
</dbReference>
<dbReference type="PANTHER" id="PTHR42924:SF3">
    <property type="entry name" value="POLYMERASE_HISTIDINOL PHOSPHATASE N-TERMINAL DOMAIN-CONTAINING PROTEIN"/>
    <property type="match status" value="1"/>
</dbReference>
<dbReference type="InterPro" id="IPR016195">
    <property type="entry name" value="Pol/histidinol_Pase-like"/>
</dbReference>
<dbReference type="SUPFAM" id="SSF89550">
    <property type="entry name" value="PHP domain-like"/>
    <property type="match status" value="1"/>
</dbReference>